<sequence>MSRRRLSPRSDVNGWAGSGARYPSPTQRDSAEDAYIDKMVTKNAFVRLLFIVVLCSLLAATADGEFQPLYYRYVTCGSLTKLLNLRYEVSYSEGSGQQSVTGTEKPDDINSHWMVKGRTDASCPRGQRIKCGDVVRLEHLQTRRNLHSHHYASPLTSKQEISAFGENGNGNSGDLWTVVCKTSYWERLAQRVWTVVRVSVGRAT</sequence>
<dbReference type="EMBL" id="JABSTQ010011382">
    <property type="protein sequence ID" value="KAG0412020.1"/>
    <property type="molecule type" value="Genomic_DNA"/>
</dbReference>
<accession>A0AC60NXY5</accession>
<gene>
    <name evidence="1" type="ORF">HPB47_010854</name>
</gene>
<comment type="caution">
    <text evidence="1">The sequence shown here is derived from an EMBL/GenBank/DDBJ whole genome shotgun (WGS) entry which is preliminary data.</text>
</comment>
<protein>
    <submittedName>
        <fullName evidence="1">Uncharacterized protein</fullName>
    </submittedName>
</protein>
<proteinExistence type="predicted"/>
<evidence type="ECO:0000313" key="2">
    <source>
        <dbReference type="Proteomes" id="UP000805193"/>
    </source>
</evidence>
<reference evidence="1 2" key="1">
    <citation type="journal article" date="2020" name="Cell">
        <title>Large-Scale Comparative Analyses of Tick Genomes Elucidate Their Genetic Diversity and Vector Capacities.</title>
        <authorList>
            <consortium name="Tick Genome and Microbiome Consortium (TIGMIC)"/>
            <person name="Jia N."/>
            <person name="Wang J."/>
            <person name="Shi W."/>
            <person name="Du L."/>
            <person name="Sun Y."/>
            <person name="Zhan W."/>
            <person name="Jiang J.F."/>
            <person name="Wang Q."/>
            <person name="Zhang B."/>
            <person name="Ji P."/>
            <person name="Bell-Sakyi L."/>
            <person name="Cui X.M."/>
            <person name="Yuan T.T."/>
            <person name="Jiang B.G."/>
            <person name="Yang W.F."/>
            <person name="Lam T.T."/>
            <person name="Chang Q.C."/>
            <person name="Ding S.J."/>
            <person name="Wang X.J."/>
            <person name="Zhu J.G."/>
            <person name="Ruan X.D."/>
            <person name="Zhao L."/>
            <person name="Wei J.T."/>
            <person name="Ye R.Z."/>
            <person name="Que T.C."/>
            <person name="Du C.H."/>
            <person name="Zhou Y.H."/>
            <person name="Cheng J.X."/>
            <person name="Dai P.F."/>
            <person name="Guo W.B."/>
            <person name="Han X.H."/>
            <person name="Huang E.J."/>
            <person name="Li L.F."/>
            <person name="Wei W."/>
            <person name="Gao Y.C."/>
            <person name="Liu J.Z."/>
            <person name="Shao H.Z."/>
            <person name="Wang X."/>
            <person name="Wang C.C."/>
            <person name="Yang T.C."/>
            <person name="Huo Q.B."/>
            <person name="Li W."/>
            <person name="Chen H.Y."/>
            <person name="Chen S.E."/>
            <person name="Zhou L.G."/>
            <person name="Ni X.B."/>
            <person name="Tian J.H."/>
            <person name="Sheng Y."/>
            <person name="Liu T."/>
            <person name="Pan Y.S."/>
            <person name="Xia L.Y."/>
            <person name="Li J."/>
            <person name="Zhao F."/>
            <person name="Cao W.C."/>
        </authorList>
    </citation>
    <scope>NUCLEOTIDE SEQUENCE [LARGE SCALE GENOMIC DNA]</scope>
    <source>
        <strain evidence="1">Iper-2018</strain>
    </source>
</reference>
<evidence type="ECO:0000313" key="1">
    <source>
        <dbReference type="EMBL" id="KAG0412020.1"/>
    </source>
</evidence>
<keyword evidence="2" id="KW-1185">Reference proteome</keyword>
<name>A0AC60NXY5_IXOPE</name>
<dbReference type="Proteomes" id="UP000805193">
    <property type="component" value="Unassembled WGS sequence"/>
</dbReference>
<organism evidence="1 2">
    <name type="scientific">Ixodes persulcatus</name>
    <name type="common">Taiga tick</name>
    <dbReference type="NCBI Taxonomy" id="34615"/>
    <lineage>
        <taxon>Eukaryota</taxon>
        <taxon>Metazoa</taxon>
        <taxon>Ecdysozoa</taxon>
        <taxon>Arthropoda</taxon>
        <taxon>Chelicerata</taxon>
        <taxon>Arachnida</taxon>
        <taxon>Acari</taxon>
        <taxon>Parasitiformes</taxon>
        <taxon>Ixodida</taxon>
        <taxon>Ixodoidea</taxon>
        <taxon>Ixodidae</taxon>
        <taxon>Ixodinae</taxon>
        <taxon>Ixodes</taxon>
    </lineage>
</organism>